<name>A0A7W6DE14_9SPHN</name>
<dbReference type="RefSeq" id="WP_183953946.1">
    <property type="nucleotide sequence ID" value="NZ_JACIEB010000001.1"/>
</dbReference>
<comment type="caution">
    <text evidence="1">The sequence shown here is derived from an EMBL/GenBank/DDBJ whole genome shotgun (WGS) entry which is preliminary data.</text>
</comment>
<dbReference type="EMBL" id="JACIEB010000001">
    <property type="protein sequence ID" value="MBB3980977.1"/>
    <property type="molecule type" value="Genomic_DNA"/>
</dbReference>
<evidence type="ECO:0000313" key="1">
    <source>
        <dbReference type="EMBL" id="MBB3980977.1"/>
    </source>
</evidence>
<evidence type="ECO:0000313" key="2">
    <source>
        <dbReference type="Proteomes" id="UP000552757"/>
    </source>
</evidence>
<keyword evidence="2" id="KW-1185">Reference proteome</keyword>
<dbReference type="AlphaFoldDB" id="A0A7W6DE14"/>
<organism evidence="1 2">
    <name type="scientific">Sphingobium fontiphilum</name>
    <dbReference type="NCBI Taxonomy" id="944425"/>
    <lineage>
        <taxon>Bacteria</taxon>
        <taxon>Pseudomonadati</taxon>
        <taxon>Pseudomonadota</taxon>
        <taxon>Alphaproteobacteria</taxon>
        <taxon>Sphingomonadales</taxon>
        <taxon>Sphingomonadaceae</taxon>
        <taxon>Sphingobium</taxon>
    </lineage>
</organism>
<accession>A0A7W6DE14</accession>
<gene>
    <name evidence="1" type="ORF">GGR44_000608</name>
</gene>
<reference evidence="1 2" key="1">
    <citation type="submission" date="2020-08" db="EMBL/GenBank/DDBJ databases">
        <title>Genomic Encyclopedia of Type Strains, Phase IV (KMG-IV): sequencing the most valuable type-strain genomes for metagenomic binning, comparative biology and taxonomic classification.</title>
        <authorList>
            <person name="Goeker M."/>
        </authorList>
    </citation>
    <scope>NUCLEOTIDE SEQUENCE [LARGE SCALE GENOMIC DNA]</scope>
    <source>
        <strain evidence="1 2">DSM 29348</strain>
    </source>
</reference>
<protein>
    <submittedName>
        <fullName evidence="1">ElaB/YqjD/DUF883 family membrane-anchored ribosome-binding protein</fullName>
    </submittedName>
</protein>
<dbReference type="Proteomes" id="UP000552757">
    <property type="component" value="Unassembled WGS sequence"/>
</dbReference>
<proteinExistence type="predicted"/>
<sequence length="221" mass="22975">MADAPETPARKNVTKAPKKAAVKVAKAKPMKASAPVISAAKAAPVRKPRLNKASTKPAATGWTAQIAPLKAKAEEQIAPLKAKAGEMRVKAENAARAASEKLQEIDWKAQIDPIREQAGKTAKSAAGYAKESTGTAMQSLAKLIAETAGTVDAKLGPQYGDYARQAAQSVASAADTLDSKDVDQLMAEARDFVRKSPAVAIGAAAVVGFVLMRLAKGSDEE</sequence>